<reference evidence="2 3" key="1">
    <citation type="journal article" date="2007" name="Virology">
        <title>Sequence and annotation of the 369-kb NY-2A and the 345-kb AR158 viruses that infect Chlorella NC64A.</title>
        <authorList>
            <person name="Fitzgerald L.A."/>
            <person name="Graves M.V."/>
            <person name="Li X."/>
            <person name="Feldblyum T."/>
            <person name="Nierman W.C."/>
            <person name="Van Etten J.L."/>
        </authorList>
    </citation>
    <scope>NUCLEOTIDE SEQUENCE [LARGE SCALE GENOMIC DNA]</scope>
    <source>
        <strain evidence="2 3">NY-2A</strain>
    </source>
</reference>
<sequence length="70" mass="8332">MDIAYFRDQRCVAKISTAIYRWWFLILDVIELHYFHVHMRLSGPSSFVCERSEKPKHDTRESISTSRGGR</sequence>
<organism evidence="2 3">
    <name type="scientific">Paramecium bursaria Chlorella virus NY2A</name>
    <name type="common">PBCV-NY2A</name>
    <dbReference type="NCBI Taxonomy" id="46021"/>
    <lineage>
        <taxon>Viruses</taxon>
        <taxon>Varidnaviria</taxon>
        <taxon>Bamfordvirae</taxon>
        <taxon>Nucleocytoviricota</taxon>
        <taxon>Megaviricetes</taxon>
        <taxon>Algavirales</taxon>
        <taxon>Phycodnaviridae</taxon>
        <taxon>Chlorovirus</taxon>
        <taxon>Chlorovirus americanus</taxon>
    </lineage>
</organism>
<protein>
    <submittedName>
        <fullName evidence="2">Uncharacterized protein b204L</fullName>
    </submittedName>
</protein>
<accession>A7IW79</accession>
<evidence type="ECO:0000256" key="1">
    <source>
        <dbReference type="SAM" id="MobiDB-lite"/>
    </source>
</evidence>
<gene>
    <name evidence="2" type="primary">b204L</name>
    <name evidence="2" type="ORF">NY2A_b204L</name>
</gene>
<feature type="compositionally biased region" description="Basic and acidic residues" evidence="1">
    <location>
        <begin position="50"/>
        <end position="61"/>
    </location>
</feature>
<organismHost>
    <name type="scientific">Chlorella</name>
    <dbReference type="NCBI Taxonomy" id="3071"/>
</organismHost>
<dbReference type="KEGG" id="vg:5659262"/>
<evidence type="ECO:0000313" key="3">
    <source>
        <dbReference type="Proteomes" id="UP000202419"/>
    </source>
</evidence>
<dbReference type="EMBL" id="DQ491002">
    <property type="protein sequence ID" value="ABT14603.1"/>
    <property type="molecule type" value="Genomic_DNA"/>
</dbReference>
<keyword evidence="3" id="KW-1185">Reference proteome</keyword>
<feature type="region of interest" description="Disordered" evidence="1">
    <location>
        <begin position="50"/>
        <end position="70"/>
    </location>
</feature>
<dbReference type="GeneID" id="5659262"/>
<evidence type="ECO:0000313" key="2">
    <source>
        <dbReference type="EMBL" id="ABT14603.1"/>
    </source>
</evidence>
<proteinExistence type="predicted"/>
<name>A7IW79_PBCVN</name>
<dbReference type="RefSeq" id="YP_001497400.1">
    <property type="nucleotide sequence ID" value="NC_009898.1"/>
</dbReference>
<dbReference type="Proteomes" id="UP000202419">
    <property type="component" value="Segment"/>
</dbReference>